<comment type="catalytic activity">
    <reaction evidence="6 7">
        <text>carbamoyl phosphate + L-aspartate = N-carbamoyl-L-aspartate + phosphate + H(+)</text>
        <dbReference type="Rhea" id="RHEA:20013"/>
        <dbReference type="ChEBI" id="CHEBI:15378"/>
        <dbReference type="ChEBI" id="CHEBI:29991"/>
        <dbReference type="ChEBI" id="CHEBI:32814"/>
        <dbReference type="ChEBI" id="CHEBI:43474"/>
        <dbReference type="ChEBI" id="CHEBI:58228"/>
        <dbReference type="EC" id="2.1.3.2"/>
    </reaction>
</comment>
<dbReference type="PRINTS" id="PR00100">
    <property type="entry name" value="AOTCASE"/>
</dbReference>
<evidence type="ECO:0000259" key="8">
    <source>
        <dbReference type="Pfam" id="PF00185"/>
    </source>
</evidence>
<dbReference type="PRINTS" id="PR00101">
    <property type="entry name" value="ATCASE"/>
</dbReference>
<dbReference type="SUPFAM" id="SSF53671">
    <property type="entry name" value="Aspartate/ornithine carbamoyltransferase"/>
    <property type="match status" value="1"/>
</dbReference>
<dbReference type="PANTHER" id="PTHR45753:SF6">
    <property type="entry name" value="ASPARTATE CARBAMOYLTRANSFERASE"/>
    <property type="match status" value="1"/>
</dbReference>
<feature type="domain" description="Aspartate/ornithine carbamoyltransferase Asp/Orn-binding" evidence="8">
    <location>
        <begin position="158"/>
        <end position="308"/>
    </location>
</feature>
<dbReference type="Proteomes" id="UP000240322">
    <property type="component" value="Unassembled WGS sequence"/>
</dbReference>
<accession>A0A2R6AWK2</accession>
<dbReference type="Pfam" id="PF02729">
    <property type="entry name" value="OTCace_N"/>
    <property type="match status" value="1"/>
</dbReference>
<feature type="binding site" evidence="7">
    <location>
        <position position="273"/>
    </location>
    <ligand>
        <name>carbamoyl phosphate</name>
        <dbReference type="ChEBI" id="CHEBI:58228"/>
    </ligand>
</feature>
<dbReference type="GO" id="GO:0044205">
    <property type="term" value="P:'de novo' UMP biosynthetic process"/>
    <property type="evidence" value="ECO:0007669"/>
    <property type="project" value="UniProtKB-UniRule"/>
</dbReference>
<dbReference type="UniPathway" id="UPA00070">
    <property type="reaction ID" value="UER00116"/>
</dbReference>
<dbReference type="NCBIfam" id="NF002032">
    <property type="entry name" value="PRK00856.1"/>
    <property type="match status" value="1"/>
</dbReference>
<keyword evidence="4 7" id="KW-0665">Pyrimidine biosynthesis</keyword>
<dbReference type="HAMAP" id="MF_00001">
    <property type="entry name" value="Asp_carb_tr"/>
    <property type="match status" value="1"/>
</dbReference>
<name>A0A2R6AWK2_9ARCH</name>
<dbReference type="Gene3D" id="3.40.50.1370">
    <property type="entry name" value="Aspartate/ornithine carbamoyltransferase"/>
    <property type="match status" value="2"/>
</dbReference>
<dbReference type="GO" id="GO:0016597">
    <property type="term" value="F:amino acid binding"/>
    <property type="evidence" value="ECO:0007669"/>
    <property type="project" value="InterPro"/>
</dbReference>
<dbReference type="FunFam" id="3.40.50.1370:FF:000002">
    <property type="entry name" value="Aspartate carbamoyltransferase 2"/>
    <property type="match status" value="1"/>
</dbReference>
<feature type="binding site" evidence="7">
    <location>
        <position position="90"/>
    </location>
    <ligand>
        <name>L-aspartate</name>
        <dbReference type="ChEBI" id="CHEBI:29991"/>
    </ligand>
</feature>
<evidence type="ECO:0000256" key="7">
    <source>
        <dbReference type="HAMAP-Rule" id="MF_00001"/>
    </source>
</evidence>
<evidence type="ECO:0000256" key="5">
    <source>
        <dbReference type="ARBA" id="ARBA00043884"/>
    </source>
</evidence>
<dbReference type="GO" id="GO:0004070">
    <property type="term" value="F:aspartate carbamoyltransferase activity"/>
    <property type="evidence" value="ECO:0007669"/>
    <property type="project" value="UniProtKB-UniRule"/>
</dbReference>
<evidence type="ECO:0000313" key="10">
    <source>
        <dbReference type="EMBL" id="PSN90762.1"/>
    </source>
</evidence>
<reference evidence="10 11" key="1">
    <citation type="submission" date="2017-04" db="EMBL/GenBank/DDBJ databases">
        <title>Novel microbial lineages endemic to geothermal iron-oxide mats fill important gaps in the evolutionary history of Archaea.</title>
        <authorList>
            <person name="Jay Z.J."/>
            <person name="Beam J.P."/>
            <person name="Dlakic M."/>
            <person name="Rusch D.B."/>
            <person name="Kozubal M.A."/>
            <person name="Inskeep W.P."/>
        </authorList>
    </citation>
    <scope>NUCLEOTIDE SEQUENCE [LARGE SCALE GENOMIC DNA]</scope>
    <source>
        <strain evidence="10">OSP_D</strain>
    </source>
</reference>
<dbReference type="EC" id="2.1.3.2" evidence="7"/>
<proteinExistence type="inferred from homology"/>
<keyword evidence="3 7" id="KW-0808">Transferase</keyword>
<evidence type="ECO:0000256" key="2">
    <source>
        <dbReference type="ARBA" id="ARBA00008896"/>
    </source>
</evidence>
<evidence type="ECO:0000256" key="4">
    <source>
        <dbReference type="ARBA" id="ARBA00022975"/>
    </source>
</evidence>
<evidence type="ECO:0000256" key="6">
    <source>
        <dbReference type="ARBA" id="ARBA00048859"/>
    </source>
</evidence>
<feature type="binding site" evidence="7">
    <location>
        <position position="62"/>
    </location>
    <ligand>
        <name>carbamoyl phosphate</name>
        <dbReference type="ChEBI" id="CHEBI:58228"/>
    </ligand>
</feature>
<feature type="binding site" evidence="7">
    <location>
        <position position="172"/>
    </location>
    <ligand>
        <name>L-aspartate</name>
        <dbReference type="ChEBI" id="CHEBI:29991"/>
    </ligand>
</feature>
<feature type="binding site" evidence="7">
    <location>
        <position position="63"/>
    </location>
    <ligand>
        <name>carbamoyl phosphate</name>
        <dbReference type="ChEBI" id="CHEBI:58228"/>
    </ligand>
</feature>
<dbReference type="InterPro" id="IPR036901">
    <property type="entry name" value="Asp/Orn_carbamoylTrfase_sf"/>
</dbReference>
<dbReference type="PROSITE" id="PS00097">
    <property type="entry name" value="CARBAMOYLTRANSFERASE"/>
    <property type="match status" value="1"/>
</dbReference>
<protein>
    <recommendedName>
        <fullName evidence="7">Aspartate carbamoyltransferase</fullName>
        <ecNumber evidence="7">2.1.3.2</ecNumber>
    </recommendedName>
    <alternativeName>
        <fullName evidence="7">Aspartate transcarbamylase</fullName>
        <shortName evidence="7">ATCase</shortName>
    </alternativeName>
</protein>
<comment type="similarity">
    <text evidence="2 7">Belongs to the aspartate/ornithine carbamoyltransferase superfamily. ATCase family.</text>
</comment>
<evidence type="ECO:0000259" key="9">
    <source>
        <dbReference type="Pfam" id="PF02729"/>
    </source>
</evidence>
<dbReference type="GO" id="GO:0006520">
    <property type="term" value="P:amino acid metabolic process"/>
    <property type="evidence" value="ECO:0007669"/>
    <property type="project" value="InterPro"/>
</dbReference>
<evidence type="ECO:0000313" key="11">
    <source>
        <dbReference type="Proteomes" id="UP000240322"/>
    </source>
</evidence>
<comment type="pathway">
    <text evidence="1 7">Pyrimidine metabolism; UMP biosynthesis via de novo pathway; (S)-dihydroorotate from bicarbonate: step 2/3.</text>
</comment>
<dbReference type="InterPro" id="IPR006131">
    <property type="entry name" value="Asp_carbamoyltransf_Asp/Orn-bd"/>
</dbReference>
<dbReference type="InterPro" id="IPR006130">
    <property type="entry name" value="Asp/Orn_carbamoylTrfase"/>
</dbReference>
<sequence length="312" mass="34719">MAHGAEESGWKNRDVIDILGFTKNELLDLFEETDKFVEQGSDFGEPLRHKIVATAFFEPSTRTRLSFSSAALRLGAKVIDLSAEVSSLMKGESFADTIRMLEAYSDLIVVRHPSEGAALFASEISSKPVVNGGDGSQHHPTQAMLDVYTVNKLKGGVDGLTYALVGDIKYARTATSFLYALTKFNPRRVYAVCPEALRPRAEVLKRLEGLGLRVELGLELEDIIGELDVVYATRIQKERFPDQSEYEKVKGSYRLARTVMEKAKRECIILHPLPRVEELPYELDSTPHAAYFKQAAWGVPLRMALLKLILGG</sequence>
<evidence type="ECO:0000256" key="1">
    <source>
        <dbReference type="ARBA" id="ARBA00004852"/>
    </source>
</evidence>
<dbReference type="InterPro" id="IPR006132">
    <property type="entry name" value="Asp/Orn_carbamoyltranf_P-bd"/>
</dbReference>
<dbReference type="InterPro" id="IPR002082">
    <property type="entry name" value="Asp_carbamoyltransf"/>
</dbReference>
<feature type="binding site" evidence="7">
    <location>
        <position position="234"/>
    </location>
    <ligand>
        <name>L-aspartate</name>
        <dbReference type="ChEBI" id="CHEBI:29991"/>
    </ligand>
</feature>
<comment type="function">
    <text evidence="5 7">Catalyzes the condensation of carbamoyl phosphate and aspartate to form carbamoyl aspartate and inorganic phosphate, the committed step in the de novo pyrimidine nucleotide biosynthesis pathway.</text>
</comment>
<dbReference type="PANTHER" id="PTHR45753">
    <property type="entry name" value="ORNITHINE CARBAMOYLTRANSFERASE, MITOCHONDRIAL"/>
    <property type="match status" value="1"/>
</dbReference>
<organism evidence="10 11">
    <name type="scientific">Candidatus Marsarchaeota G2 archaeon OSP_D</name>
    <dbReference type="NCBI Taxonomy" id="1978157"/>
    <lineage>
        <taxon>Archaea</taxon>
        <taxon>Candidatus Marsarchaeota</taxon>
        <taxon>Candidatus Marsarchaeota group 2</taxon>
    </lineage>
</organism>
<dbReference type="Pfam" id="PF00185">
    <property type="entry name" value="OTCace"/>
    <property type="match status" value="1"/>
</dbReference>
<feature type="binding site" evidence="7">
    <location>
        <position position="274"/>
    </location>
    <ligand>
        <name>carbamoyl phosphate</name>
        <dbReference type="ChEBI" id="CHEBI:58228"/>
    </ligand>
</feature>
<feature type="binding site" evidence="7">
    <location>
        <position position="142"/>
    </location>
    <ligand>
        <name>carbamoyl phosphate</name>
        <dbReference type="ChEBI" id="CHEBI:58228"/>
    </ligand>
</feature>
<dbReference type="AlphaFoldDB" id="A0A2R6AWK2"/>
<feature type="binding site" evidence="7">
    <location>
        <position position="111"/>
    </location>
    <ligand>
        <name>carbamoyl phosphate</name>
        <dbReference type="ChEBI" id="CHEBI:58228"/>
    </ligand>
</feature>
<evidence type="ECO:0000256" key="3">
    <source>
        <dbReference type="ARBA" id="ARBA00022679"/>
    </source>
</evidence>
<dbReference type="NCBIfam" id="TIGR00670">
    <property type="entry name" value="asp_carb_tr"/>
    <property type="match status" value="1"/>
</dbReference>
<feature type="domain" description="Aspartate/ornithine carbamoyltransferase carbamoyl-P binding" evidence="9">
    <location>
        <begin position="13"/>
        <end position="151"/>
    </location>
</feature>
<dbReference type="EMBL" id="NEXE01000048">
    <property type="protein sequence ID" value="PSN90762.1"/>
    <property type="molecule type" value="Genomic_DNA"/>
</dbReference>
<comment type="subunit">
    <text evidence="7">Heterooligomer of catalytic and regulatory chains.</text>
</comment>
<comment type="caution">
    <text evidence="10">The sequence shown here is derived from an EMBL/GenBank/DDBJ whole genome shotgun (WGS) entry which is preliminary data.</text>
</comment>
<gene>
    <name evidence="7" type="primary">pyrB</name>
    <name evidence="10" type="ORF">B9Q03_06055</name>
</gene>
<dbReference type="GO" id="GO:0006207">
    <property type="term" value="P:'de novo' pyrimidine nucleobase biosynthetic process"/>
    <property type="evidence" value="ECO:0007669"/>
    <property type="project" value="InterPro"/>
</dbReference>
<feature type="binding site" evidence="7">
    <location>
        <position position="139"/>
    </location>
    <ligand>
        <name>carbamoyl phosphate</name>
        <dbReference type="ChEBI" id="CHEBI:58228"/>
    </ligand>
</feature>